<dbReference type="AlphaFoldDB" id="A0AAD4T2Z8"/>
<keyword evidence="3" id="KW-1185">Reference proteome</keyword>
<proteinExistence type="predicted"/>
<protein>
    <recommendedName>
        <fullName evidence="4">Secreted protein</fullName>
    </recommendedName>
</protein>
<comment type="caution">
    <text evidence="2">The sequence shown here is derived from an EMBL/GenBank/DDBJ whole genome shotgun (WGS) entry which is preliminary data.</text>
</comment>
<evidence type="ECO:0000313" key="2">
    <source>
        <dbReference type="EMBL" id="KAI3934488.1"/>
    </source>
</evidence>
<accession>A0AAD4T2Z8</accession>
<evidence type="ECO:0000256" key="1">
    <source>
        <dbReference type="SAM" id="SignalP"/>
    </source>
</evidence>
<evidence type="ECO:0000313" key="3">
    <source>
        <dbReference type="Proteomes" id="UP001202328"/>
    </source>
</evidence>
<organism evidence="2 3">
    <name type="scientific">Papaver atlanticum</name>
    <dbReference type="NCBI Taxonomy" id="357466"/>
    <lineage>
        <taxon>Eukaryota</taxon>
        <taxon>Viridiplantae</taxon>
        <taxon>Streptophyta</taxon>
        <taxon>Embryophyta</taxon>
        <taxon>Tracheophyta</taxon>
        <taxon>Spermatophyta</taxon>
        <taxon>Magnoliopsida</taxon>
        <taxon>Ranunculales</taxon>
        <taxon>Papaveraceae</taxon>
        <taxon>Papaveroideae</taxon>
        <taxon>Papaver</taxon>
    </lineage>
</organism>
<keyword evidence="1" id="KW-0732">Signal</keyword>
<feature type="signal peptide" evidence="1">
    <location>
        <begin position="1"/>
        <end position="33"/>
    </location>
</feature>
<name>A0AAD4T2Z8_9MAGN</name>
<evidence type="ECO:0008006" key="4">
    <source>
        <dbReference type="Google" id="ProtNLM"/>
    </source>
</evidence>
<reference evidence="2" key="1">
    <citation type="submission" date="2022-04" db="EMBL/GenBank/DDBJ databases">
        <title>A functionally conserved STORR gene fusion in Papaver species that diverged 16.8 million years ago.</title>
        <authorList>
            <person name="Catania T."/>
        </authorList>
    </citation>
    <scope>NUCLEOTIDE SEQUENCE</scope>
    <source>
        <strain evidence="2">S-188037</strain>
    </source>
</reference>
<feature type="chain" id="PRO_5042015964" description="Secreted protein" evidence="1">
    <location>
        <begin position="34"/>
        <end position="86"/>
    </location>
</feature>
<dbReference type="EMBL" id="JAJJMB010006510">
    <property type="protein sequence ID" value="KAI3934488.1"/>
    <property type="molecule type" value="Genomic_DNA"/>
</dbReference>
<dbReference type="Proteomes" id="UP001202328">
    <property type="component" value="Unassembled WGS sequence"/>
</dbReference>
<sequence length="86" mass="9990">MFSQKTSRNLSPRFLRFSLLLLCNFGCKGKIKGNKFYSATERKISLFFLESPLRIFIIDCGRLIKERKVEQIVENQLDSTKIGEKA</sequence>
<gene>
    <name evidence="2" type="ORF">MKW98_005433</name>
</gene>